<dbReference type="SUPFAM" id="SSF50118">
    <property type="entry name" value="Cell growth inhibitor/plasmid maintenance toxic component"/>
    <property type="match status" value="1"/>
</dbReference>
<proteinExistence type="inferred from homology"/>
<dbReference type="EC" id="3.1.-.-" evidence="1"/>
<dbReference type="Gene3D" id="2.30.30.110">
    <property type="match status" value="1"/>
</dbReference>
<comment type="similarity">
    <text evidence="1">Belongs to the PemK/MazF family.</text>
</comment>
<dbReference type="AlphaFoldDB" id="A0A1I2E616"/>
<dbReference type="InterPro" id="IPR003477">
    <property type="entry name" value="PemK-like"/>
</dbReference>
<dbReference type="GO" id="GO:0016075">
    <property type="term" value="P:rRNA catabolic process"/>
    <property type="evidence" value="ECO:0007669"/>
    <property type="project" value="TreeGrafter"/>
</dbReference>
<comment type="function">
    <text evidence="1">Toxic component of a type II toxin-antitoxin (TA) system.</text>
</comment>
<evidence type="ECO:0000313" key="3">
    <source>
        <dbReference type="Proteomes" id="UP000199513"/>
    </source>
</evidence>
<evidence type="ECO:0000256" key="1">
    <source>
        <dbReference type="PIRNR" id="PIRNR033490"/>
    </source>
</evidence>
<dbReference type="GO" id="GO:0006402">
    <property type="term" value="P:mRNA catabolic process"/>
    <property type="evidence" value="ECO:0007669"/>
    <property type="project" value="TreeGrafter"/>
</dbReference>
<dbReference type="InterPro" id="IPR011067">
    <property type="entry name" value="Plasmid_toxin/cell-grow_inhib"/>
</dbReference>
<dbReference type="Pfam" id="PF02452">
    <property type="entry name" value="PemK_toxin"/>
    <property type="match status" value="1"/>
</dbReference>
<organism evidence="2 3">
    <name type="scientific">Thermoflexibacter ruber</name>
    <dbReference type="NCBI Taxonomy" id="1003"/>
    <lineage>
        <taxon>Bacteria</taxon>
        <taxon>Pseudomonadati</taxon>
        <taxon>Bacteroidota</taxon>
        <taxon>Cytophagia</taxon>
        <taxon>Cytophagales</taxon>
        <taxon>Thermoflexibacteraceae</taxon>
        <taxon>Thermoflexibacter</taxon>
    </lineage>
</organism>
<keyword evidence="1" id="KW-0540">Nuclease</keyword>
<dbReference type="PANTHER" id="PTHR33988:SF2">
    <property type="entry name" value="ENDORIBONUCLEASE MAZF"/>
    <property type="match status" value="1"/>
</dbReference>
<dbReference type="GO" id="GO:0016787">
    <property type="term" value="F:hydrolase activity"/>
    <property type="evidence" value="ECO:0007669"/>
    <property type="project" value="UniProtKB-KW"/>
</dbReference>
<evidence type="ECO:0000313" key="2">
    <source>
        <dbReference type="EMBL" id="SFE88147.1"/>
    </source>
</evidence>
<reference evidence="2 3" key="1">
    <citation type="submission" date="2016-10" db="EMBL/GenBank/DDBJ databases">
        <authorList>
            <person name="de Groot N.N."/>
        </authorList>
    </citation>
    <scope>NUCLEOTIDE SEQUENCE [LARGE SCALE GENOMIC DNA]</scope>
    <source>
        <strain>GEY</strain>
        <strain evidence="3">DSM 9560</strain>
    </source>
</reference>
<dbReference type="PIRSF" id="PIRSF033490">
    <property type="entry name" value="MazF"/>
    <property type="match status" value="1"/>
</dbReference>
<dbReference type="PANTHER" id="PTHR33988">
    <property type="entry name" value="ENDORIBONUCLEASE MAZF-RELATED"/>
    <property type="match status" value="1"/>
</dbReference>
<dbReference type="Proteomes" id="UP000199513">
    <property type="component" value="Unassembled WGS sequence"/>
</dbReference>
<dbReference type="EMBL" id="FONY01000009">
    <property type="protein sequence ID" value="SFE88147.1"/>
    <property type="molecule type" value="Genomic_DNA"/>
</dbReference>
<dbReference type="RefSeq" id="WP_317039435.1">
    <property type="nucleotide sequence ID" value="NZ_FONY01000009.1"/>
</dbReference>
<dbReference type="GO" id="GO:0004521">
    <property type="term" value="F:RNA endonuclease activity"/>
    <property type="evidence" value="ECO:0007669"/>
    <property type="project" value="TreeGrafter"/>
</dbReference>
<protein>
    <recommendedName>
        <fullName evidence="1">mRNA interferase</fullName>
        <ecNumber evidence="1">3.1.-.-</ecNumber>
    </recommendedName>
</protein>
<keyword evidence="1" id="KW-0255">Endonuclease</keyword>
<keyword evidence="1" id="KW-0378">Hydrolase</keyword>
<accession>A0A1I2E616</accession>
<keyword evidence="3" id="KW-1185">Reference proteome</keyword>
<dbReference type="GO" id="GO:0003677">
    <property type="term" value="F:DNA binding"/>
    <property type="evidence" value="ECO:0007669"/>
    <property type="project" value="InterPro"/>
</dbReference>
<name>A0A1I2E616_9BACT</name>
<sequence length="108" mass="12309">MMTYLQYEIVVVNLDPTIGSEIKKKRPCLIVSPNEMNKHLATIIVCPITSQSKNYPTRVSFNLDGQKNWIVIDQIRTIDKSRVTKAIGNLDEETTEQVKAVIKETFVD</sequence>
<gene>
    <name evidence="2" type="ORF">SAMN04488541_100912</name>
</gene>
<dbReference type="STRING" id="1003.SAMN04488541_100912"/>